<keyword evidence="6 11" id="KW-1133">Transmembrane helix</keyword>
<dbReference type="Proteomes" id="UP000261420">
    <property type="component" value="Unplaced"/>
</dbReference>
<reference evidence="14" key="1">
    <citation type="submission" date="2025-08" db="UniProtKB">
        <authorList>
            <consortium name="Ensembl"/>
        </authorList>
    </citation>
    <scope>IDENTIFICATION</scope>
</reference>
<evidence type="ECO:0000256" key="10">
    <source>
        <dbReference type="SAM" id="MobiDB-lite"/>
    </source>
</evidence>
<evidence type="ECO:0000256" key="9">
    <source>
        <dbReference type="ARBA" id="ARBA00023180"/>
    </source>
</evidence>
<dbReference type="InterPro" id="IPR003961">
    <property type="entry name" value="FN3_dom"/>
</dbReference>
<dbReference type="Gene3D" id="2.60.40.10">
    <property type="entry name" value="Immunoglobulins"/>
    <property type="match status" value="4"/>
</dbReference>
<sequence length="711" mass="79727">MATLRTRWLLSMLLVNLPNCCTPTGLPTRPSRPECYFPCDEESCNVDIHCAWDPRPDPHFPTTYSLHWEPAISEGRYVNSQTGSSAVIDREDFANHGKISVWVEAKNSHGSTTSQTVVLNIADINKPPPPNITLRQQKSIEIEWDSFCDELGFSVGTCYVRNRIEADRVWLEYESGLFHMHMIESPQPCTIYEIQVRCACTTGLISDWSTIHRIKSTETDPVGKPDIWLDCGTSPASFNCALTWKNLAASQACSVLGYAVTLFYNNGTNVSSTEESSRLCNKMQCQLNTSLEDVSSFNVSAFNTYGATEPSHLVMPVPGKEKNEQVIQLNMNEVNLTVSWDLPSQHTDNLKEYVVQYKQGGSPTGKGFDWIKVKKTQTVFFKGPFKKVTPFQVSLFSVSQSLEVHHLSSVIGYSLEGTPSRVRSFNVIDIAPTQVSLLWEPVPLFERNGVIQYYQIGLDRQNVYNVSATQHETKSFELKHLNPGQEYEVSIRAVTVAGPGANVTTKFKTKQDENFVHLIPAVLVPSLVVLLVVICILVLLCCCRGEKVCPLVTSCFCEKVPDPSNSHIFRQMKHQINDSLAWICIPVNEQHPNISILEVVEIQPGAVMSSPEKTSDTDGLTRPILRDGCSQMDCQDDQSENAVLKQGGRTDHRYGRKDYSKMVDSDEERDKEEDRDDCWSSSEEEQLTSDDDPLGRHSEAFLCRTLEGGLR</sequence>
<dbReference type="SUPFAM" id="SSF49265">
    <property type="entry name" value="Fibronectin type III"/>
    <property type="match status" value="3"/>
</dbReference>
<evidence type="ECO:0000256" key="12">
    <source>
        <dbReference type="SAM" id="SignalP"/>
    </source>
</evidence>
<feature type="compositionally biased region" description="Basic and acidic residues" evidence="10">
    <location>
        <begin position="648"/>
        <end position="664"/>
    </location>
</feature>
<dbReference type="PANTHER" id="PTHR48423:SF1">
    <property type="entry name" value="INTERLEUKIN-27 RECEPTOR SUBUNIT ALPHA"/>
    <property type="match status" value="1"/>
</dbReference>
<dbReference type="GO" id="GO:0005886">
    <property type="term" value="C:plasma membrane"/>
    <property type="evidence" value="ECO:0007669"/>
    <property type="project" value="UniProtKB-ARBA"/>
</dbReference>
<comment type="similarity">
    <text evidence="2">Belongs to the type I cytokine receptor family. Type 2 subfamily.</text>
</comment>
<feature type="domain" description="Fibronectin type-III" evidence="13">
    <location>
        <begin position="418"/>
        <end position="513"/>
    </location>
</feature>
<feature type="compositionally biased region" description="Acidic residues" evidence="10">
    <location>
        <begin position="665"/>
        <end position="692"/>
    </location>
</feature>
<evidence type="ECO:0000256" key="5">
    <source>
        <dbReference type="ARBA" id="ARBA00022737"/>
    </source>
</evidence>
<feature type="region of interest" description="Disordered" evidence="10">
    <location>
        <begin position="640"/>
        <end position="697"/>
    </location>
</feature>
<proteinExistence type="inferred from homology"/>
<dbReference type="PROSITE" id="PS50853">
    <property type="entry name" value="FN3"/>
    <property type="match status" value="2"/>
</dbReference>
<evidence type="ECO:0000313" key="15">
    <source>
        <dbReference type="Proteomes" id="UP000261420"/>
    </source>
</evidence>
<accession>A0A3B4T8Q9</accession>
<keyword evidence="9" id="KW-0325">Glycoprotein</keyword>
<dbReference type="Pfam" id="PF00041">
    <property type="entry name" value="fn3"/>
    <property type="match status" value="1"/>
</dbReference>
<organism evidence="14 15">
    <name type="scientific">Seriola dumerili</name>
    <name type="common">Greater amberjack</name>
    <name type="synonym">Caranx dumerili</name>
    <dbReference type="NCBI Taxonomy" id="41447"/>
    <lineage>
        <taxon>Eukaryota</taxon>
        <taxon>Metazoa</taxon>
        <taxon>Chordata</taxon>
        <taxon>Craniata</taxon>
        <taxon>Vertebrata</taxon>
        <taxon>Euteleostomi</taxon>
        <taxon>Actinopterygii</taxon>
        <taxon>Neopterygii</taxon>
        <taxon>Teleostei</taxon>
        <taxon>Neoteleostei</taxon>
        <taxon>Acanthomorphata</taxon>
        <taxon>Carangaria</taxon>
        <taxon>Carangiformes</taxon>
        <taxon>Carangidae</taxon>
        <taxon>Seriola</taxon>
    </lineage>
</organism>
<evidence type="ECO:0000256" key="11">
    <source>
        <dbReference type="SAM" id="Phobius"/>
    </source>
</evidence>
<dbReference type="PANTHER" id="PTHR48423">
    <property type="entry name" value="INTERLEUKIN-27 RECEPTOR SUBUNIT ALPHA"/>
    <property type="match status" value="1"/>
</dbReference>
<evidence type="ECO:0000256" key="3">
    <source>
        <dbReference type="ARBA" id="ARBA00022692"/>
    </source>
</evidence>
<evidence type="ECO:0000256" key="8">
    <source>
        <dbReference type="ARBA" id="ARBA00023170"/>
    </source>
</evidence>
<evidence type="ECO:0000256" key="2">
    <source>
        <dbReference type="ARBA" id="ARBA00008921"/>
    </source>
</evidence>
<keyword evidence="3 11" id="KW-0812">Transmembrane</keyword>
<protein>
    <submittedName>
        <fullName evidence="14">Leukemia inhibitory factor receptor-like</fullName>
    </submittedName>
</protein>
<keyword evidence="5" id="KW-0677">Repeat</keyword>
<evidence type="ECO:0000313" key="14">
    <source>
        <dbReference type="Ensembl" id="ENSSDUP00000002489.1"/>
    </source>
</evidence>
<dbReference type="InterPro" id="IPR036116">
    <property type="entry name" value="FN3_sf"/>
</dbReference>
<evidence type="ECO:0000256" key="7">
    <source>
        <dbReference type="ARBA" id="ARBA00023136"/>
    </source>
</evidence>
<evidence type="ECO:0000256" key="1">
    <source>
        <dbReference type="ARBA" id="ARBA00004479"/>
    </source>
</evidence>
<dbReference type="CDD" id="cd00063">
    <property type="entry name" value="FN3"/>
    <property type="match status" value="1"/>
</dbReference>
<evidence type="ECO:0000259" key="13">
    <source>
        <dbReference type="PROSITE" id="PS50853"/>
    </source>
</evidence>
<keyword evidence="15" id="KW-1185">Reference proteome</keyword>
<dbReference type="InterPro" id="IPR013783">
    <property type="entry name" value="Ig-like_fold"/>
</dbReference>
<reference evidence="14" key="2">
    <citation type="submission" date="2025-09" db="UniProtKB">
        <authorList>
            <consortium name="Ensembl"/>
        </authorList>
    </citation>
    <scope>IDENTIFICATION</scope>
</reference>
<feature type="chain" id="PRO_5017388504" evidence="12">
    <location>
        <begin position="24"/>
        <end position="711"/>
    </location>
</feature>
<dbReference type="InterPro" id="IPR052672">
    <property type="entry name" value="Type1_Cytokine_Rcpt_Type2"/>
</dbReference>
<comment type="subcellular location">
    <subcellularLocation>
        <location evidence="1">Membrane</location>
        <topology evidence="1">Single-pass type I membrane protein</topology>
    </subcellularLocation>
</comment>
<name>A0A3B4T8Q9_SERDU</name>
<keyword evidence="7 11" id="KW-0472">Membrane</keyword>
<dbReference type="STRING" id="41447.ENSSDUP00000002489"/>
<dbReference type="SMART" id="SM00060">
    <property type="entry name" value="FN3"/>
    <property type="match status" value="3"/>
</dbReference>
<dbReference type="AlphaFoldDB" id="A0A3B4T8Q9"/>
<evidence type="ECO:0000256" key="4">
    <source>
        <dbReference type="ARBA" id="ARBA00022729"/>
    </source>
</evidence>
<evidence type="ECO:0000256" key="6">
    <source>
        <dbReference type="ARBA" id="ARBA00022989"/>
    </source>
</evidence>
<dbReference type="Ensembl" id="ENSSDUT00000002560.1">
    <property type="protein sequence ID" value="ENSSDUP00000002489.1"/>
    <property type="gene ID" value="ENSSDUG00000001938.1"/>
</dbReference>
<keyword evidence="4 12" id="KW-0732">Signal</keyword>
<feature type="signal peptide" evidence="12">
    <location>
        <begin position="1"/>
        <end position="23"/>
    </location>
</feature>
<dbReference type="OMA" id="MDCQDDQ"/>
<keyword evidence="8" id="KW-0675">Receptor</keyword>
<dbReference type="GeneTree" id="ENSGT00940000155603"/>
<feature type="transmembrane region" description="Helical" evidence="11">
    <location>
        <begin position="515"/>
        <end position="540"/>
    </location>
</feature>
<feature type="domain" description="Fibronectin type-III" evidence="13">
    <location>
        <begin position="126"/>
        <end position="220"/>
    </location>
</feature>